<organism evidence="1 2">
    <name type="scientific">Prosthecochloris vibrioformis</name>
    <name type="common">Chlorobium vibrioforme</name>
    <dbReference type="NCBI Taxonomy" id="1098"/>
    <lineage>
        <taxon>Bacteria</taxon>
        <taxon>Pseudomonadati</taxon>
        <taxon>Chlorobiota</taxon>
        <taxon>Chlorobiia</taxon>
        <taxon>Chlorobiales</taxon>
        <taxon>Chlorobiaceae</taxon>
        <taxon>Prosthecochloris</taxon>
    </lineage>
</organism>
<proteinExistence type="predicted"/>
<dbReference type="Proteomes" id="UP000309544">
    <property type="component" value="Unassembled WGS sequence"/>
</dbReference>
<gene>
    <name evidence="1" type="ORF">FGF68_07980</name>
</gene>
<evidence type="ECO:0000313" key="2">
    <source>
        <dbReference type="Proteomes" id="UP000309544"/>
    </source>
</evidence>
<evidence type="ECO:0000313" key="1">
    <source>
        <dbReference type="EMBL" id="TNJ36174.1"/>
    </source>
</evidence>
<dbReference type="RefSeq" id="WP_139626720.1">
    <property type="nucleotide sequence ID" value="NZ_VDCI01000007.1"/>
</dbReference>
<dbReference type="EMBL" id="VDCI01000007">
    <property type="protein sequence ID" value="TNJ36174.1"/>
    <property type="molecule type" value="Genomic_DNA"/>
</dbReference>
<comment type="caution">
    <text evidence="1">The sequence shown here is derived from an EMBL/GenBank/DDBJ whole genome shotgun (WGS) entry which is preliminary data.</text>
</comment>
<dbReference type="AlphaFoldDB" id="A0A5C4RYL6"/>
<keyword evidence="2" id="KW-1185">Reference proteome</keyword>
<sequence length="161" mass="18882">MNFFDSACQEPARKDDLFGLCDDQDGTKAYTNTDDSSRWVATVQNESHVELIFTAIDNCVIMGDEEQGRKRCDGMLSSIEHIYFVELKNQREGWIADAIAQLESTIRFFMEHHDISRFRYKKAFACNKRHRPFKVIDNEVRRRFFSNCHFHVDVQAHIIVV</sequence>
<protein>
    <submittedName>
        <fullName evidence="1">Uncharacterized protein</fullName>
    </submittedName>
</protein>
<name>A0A5C4RYL6_PROVB</name>
<reference evidence="1 2" key="1">
    <citation type="submission" date="2019-05" db="EMBL/GenBank/DDBJ databases">
        <title>Draft Whole-Genome sequence of the green sulfur bacterium Prosthecochloris vibrioformis DSM 260.</title>
        <authorList>
            <person name="Meyer T.E."/>
            <person name="Kyndt J.A."/>
        </authorList>
    </citation>
    <scope>NUCLEOTIDE SEQUENCE [LARGE SCALE GENOMIC DNA]</scope>
    <source>
        <strain evidence="1 2">DSM 260</strain>
    </source>
</reference>
<accession>A0A5C4RYL6</accession>